<reference evidence="2 3" key="1">
    <citation type="journal article" date="2015" name="BMC Genomics">
        <title>Comparative genomics of Fructobacillus spp. and Leuconostoc spp. reveals niche-specific evolution of Fructobacillus spp.</title>
        <authorList>
            <person name="Endo A."/>
            <person name="Tanizawa Y."/>
            <person name="Tanaka N."/>
            <person name="Maeno S."/>
            <person name="Kumar H."/>
            <person name="Shiwa Y."/>
            <person name="Okada S."/>
            <person name="Yoshikawa H."/>
            <person name="Dicks L."/>
            <person name="Nakagawa J."/>
            <person name="Arita M."/>
        </authorList>
    </citation>
    <scope>NUCLEOTIDE SEQUENCE [LARGE SCALE GENOMIC DNA]</scope>
    <source>
        <strain evidence="2 3">JCM 12225</strain>
    </source>
</reference>
<evidence type="ECO:0000313" key="2">
    <source>
        <dbReference type="EMBL" id="GAO99857.1"/>
    </source>
</evidence>
<feature type="region of interest" description="Disordered" evidence="1">
    <location>
        <begin position="132"/>
        <end position="159"/>
    </location>
</feature>
<dbReference type="OrthoDB" id="9788567at2"/>
<organism evidence="2 3">
    <name type="scientific">Fructobacillus ficulneus</name>
    <dbReference type="NCBI Taxonomy" id="157463"/>
    <lineage>
        <taxon>Bacteria</taxon>
        <taxon>Bacillati</taxon>
        <taxon>Bacillota</taxon>
        <taxon>Bacilli</taxon>
        <taxon>Lactobacillales</taxon>
        <taxon>Lactobacillaceae</taxon>
        <taxon>Fructobacillus</taxon>
    </lineage>
</organism>
<dbReference type="RefSeq" id="WP_061993236.1">
    <property type="nucleotide sequence ID" value="NZ_DF968001.1"/>
</dbReference>
<evidence type="ECO:0000256" key="1">
    <source>
        <dbReference type="SAM" id="MobiDB-lite"/>
    </source>
</evidence>
<accession>A0A0K8MHB1</accession>
<keyword evidence="3" id="KW-1185">Reference proteome</keyword>
<dbReference type="AlphaFoldDB" id="A0A0K8MHB1"/>
<dbReference type="Proteomes" id="UP000253891">
    <property type="component" value="Unassembled WGS sequence"/>
</dbReference>
<dbReference type="STRING" id="157463.GCA_001047075_00772"/>
<proteinExistence type="predicted"/>
<protein>
    <submittedName>
        <fullName evidence="2">DNA replication protein</fullName>
    </submittedName>
</protein>
<name>A0A0K8MHB1_9LACO</name>
<gene>
    <name evidence="2" type="ORF">FFIC_241330</name>
</gene>
<evidence type="ECO:0000313" key="3">
    <source>
        <dbReference type="Proteomes" id="UP000253891"/>
    </source>
</evidence>
<dbReference type="EMBL" id="DF968001">
    <property type="protein sequence ID" value="GAO99857.1"/>
    <property type="molecule type" value="Genomic_DNA"/>
</dbReference>
<sequence>MAQRRMLSKKVTDTDIFLEMPLSAQALYFHLNMHADDDGFISNVKTIQRMVGSSEDDRKLLEAKQFILPFDSGVVVIKDWRIHNYIQKDRYNKTIYTSEREQLAIDENGSYTKCIQVVDGMETQVRLGKDRLGKDRLGNSNTTIPLKGNDIPPKKPASKKLSKDLEQEKADFEALWKLYPRKEGKKPAFKHYQKAIKDGVTNNQIQDGIIAYSKTVANTEKSYIKQGETFFSKRSWDDDYSVAGGEDQERLKSAYGDWDF</sequence>